<keyword evidence="4 7" id="KW-0812">Transmembrane</keyword>
<keyword evidence="6 7" id="KW-0472">Membrane</keyword>
<feature type="transmembrane region" description="Helical" evidence="7">
    <location>
        <begin position="69"/>
        <end position="86"/>
    </location>
</feature>
<keyword evidence="11" id="KW-1185">Reference proteome</keyword>
<dbReference type="InterPro" id="IPR050882">
    <property type="entry name" value="Prepilin_peptidase/N-MTase"/>
</dbReference>
<evidence type="ECO:0000313" key="11">
    <source>
        <dbReference type="Proteomes" id="UP000050482"/>
    </source>
</evidence>
<feature type="transmembrane region" description="Helical" evidence="7">
    <location>
        <begin position="92"/>
        <end position="111"/>
    </location>
</feature>
<dbReference type="InterPro" id="IPR010627">
    <property type="entry name" value="Prepilin_pept_A24_N"/>
</dbReference>
<feature type="transmembrane region" description="Helical" evidence="7">
    <location>
        <begin position="118"/>
        <end position="135"/>
    </location>
</feature>
<evidence type="ECO:0000256" key="5">
    <source>
        <dbReference type="ARBA" id="ARBA00022989"/>
    </source>
</evidence>
<reference evidence="10 11" key="1">
    <citation type="submission" date="2015-09" db="EMBL/GenBank/DDBJ databases">
        <title>Draft genome sequence of Alicyclobacillus ferrooxydans DSM 22381.</title>
        <authorList>
            <person name="Hemp J."/>
        </authorList>
    </citation>
    <scope>NUCLEOTIDE SEQUENCE [LARGE SCALE GENOMIC DNA]</scope>
    <source>
        <strain evidence="10 11">TC-34</strain>
    </source>
</reference>
<evidence type="ECO:0000256" key="2">
    <source>
        <dbReference type="ARBA" id="ARBA00005801"/>
    </source>
</evidence>
<proteinExistence type="inferred from homology"/>
<evidence type="ECO:0000256" key="4">
    <source>
        <dbReference type="ARBA" id="ARBA00022692"/>
    </source>
</evidence>
<evidence type="ECO:0000256" key="6">
    <source>
        <dbReference type="ARBA" id="ARBA00023136"/>
    </source>
</evidence>
<dbReference type="Gene3D" id="1.20.120.1220">
    <property type="match status" value="1"/>
</dbReference>
<sequence>MFLFGLVVGSFLNVVGYRVPRRESILSPRSHCTACSHTLQWYELIPIFSWLLLRGRCKSCHTSISVRYPILELVTASLFFATTLYVQDFAHAVAWCVFWALMIAVTATDLTSMRVPNVLSLPGALVTLGIVVLTGTQTWSASLFGAGAGFFVMLFLNLISRGKMGMGDVKLFLSIGAIFGPYGALETLVFASAAGSLVGLAMRFTGLLPPRTYIPFVPYILVGTILTEFFGPRLASWYISAILHLV</sequence>
<evidence type="ECO:0000256" key="3">
    <source>
        <dbReference type="ARBA" id="ARBA00022475"/>
    </source>
</evidence>
<dbReference type="Pfam" id="PF06750">
    <property type="entry name" value="A24_N_bact"/>
    <property type="match status" value="1"/>
</dbReference>
<organism evidence="10 11">
    <name type="scientific">Alicyclobacillus ferrooxydans</name>
    <dbReference type="NCBI Taxonomy" id="471514"/>
    <lineage>
        <taxon>Bacteria</taxon>
        <taxon>Bacillati</taxon>
        <taxon>Bacillota</taxon>
        <taxon>Bacilli</taxon>
        <taxon>Bacillales</taxon>
        <taxon>Alicyclobacillaceae</taxon>
        <taxon>Alicyclobacillus</taxon>
    </lineage>
</organism>
<dbReference type="Proteomes" id="UP000050482">
    <property type="component" value="Unassembled WGS sequence"/>
</dbReference>
<dbReference type="PANTHER" id="PTHR30487">
    <property type="entry name" value="TYPE 4 PREPILIN-LIKE PROTEINS LEADER PEPTIDE-PROCESSING ENZYME"/>
    <property type="match status" value="1"/>
</dbReference>
<name>A0A0P9CUC8_9BACL</name>
<feature type="transmembrane region" description="Helical" evidence="7">
    <location>
        <begin position="141"/>
        <end position="159"/>
    </location>
</feature>
<feature type="domain" description="Prepilin type IV endopeptidase peptidase" evidence="8">
    <location>
        <begin position="96"/>
        <end position="200"/>
    </location>
</feature>
<comment type="similarity">
    <text evidence="2">Belongs to the peptidase A24 family.</text>
</comment>
<dbReference type="PATRIC" id="fig|471514.4.peg.1359"/>
<comment type="caution">
    <text evidence="10">The sequence shown here is derived from an EMBL/GenBank/DDBJ whole genome shotgun (WGS) entry which is preliminary data.</text>
</comment>
<dbReference type="GO" id="GO:0004190">
    <property type="term" value="F:aspartic-type endopeptidase activity"/>
    <property type="evidence" value="ECO:0007669"/>
    <property type="project" value="InterPro"/>
</dbReference>
<evidence type="ECO:0008006" key="12">
    <source>
        <dbReference type="Google" id="ProtNLM"/>
    </source>
</evidence>
<evidence type="ECO:0000259" key="9">
    <source>
        <dbReference type="Pfam" id="PF06750"/>
    </source>
</evidence>
<feature type="transmembrane region" description="Helical" evidence="7">
    <location>
        <begin position="171"/>
        <end position="193"/>
    </location>
</feature>
<evidence type="ECO:0000259" key="8">
    <source>
        <dbReference type="Pfam" id="PF01478"/>
    </source>
</evidence>
<keyword evidence="5 7" id="KW-1133">Transmembrane helix</keyword>
<dbReference type="GO" id="GO:0006465">
    <property type="term" value="P:signal peptide processing"/>
    <property type="evidence" value="ECO:0007669"/>
    <property type="project" value="TreeGrafter"/>
</dbReference>
<dbReference type="PANTHER" id="PTHR30487:SF0">
    <property type="entry name" value="PREPILIN LEADER PEPTIDASE_N-METHYLTRANSFERASE-RELATED"/>
    <property type="match status" value="1"/>
</dbReference>
<evidence type="ECO:0000256" key="7">
    <source>
        <dbReference type="SAM" id="Phobius"/>
    </source>
</evidence>
<comment type="subcellular location">
    <subcellularLocation>
        <location evidence="1">Cell membrane</location>
        <topology evidence="1">Multi-pass membrane protein</topology>
    </subcellularLocation>
</comment>
<gene>
    <name evidence="10" type="ORF">AN477_13290</name>
</gene>
<accession>A0A0P9CUC8</accession>
<feature type="domain" description="Prepilin peptidase A24 N-terminal" evidence="9">
    <location>
        <begin position="3"/>
        <end position="84"/>
    </location>
</feature>
<evidence type="ECO:0000313" key="10">
    <source>
        <dbReference type="EMBL" id="KPV43288.1"/>
    </source>
</evidence>
<dbReference type="STRING" id="471514.AN477_13290"/>
<keyword evidence="3" id="KW-1003">Cell membrane</keyword>
<dbReference type="EMBL" id="LJCO01000054">
    <property type="protein sequence ID" value="KPV43288.1"/>
    <property type="molecule type" value="Genomic_DNA"/>
</dbReference>
<dbReference type="AlphaFoldDB" id="A0A0P9CUC8"/>
<dbReference type="Pfam" id="PF01478">
    <property type="entry name" value="Peptidase_A24"/>
    <property type="match status" value="1"/>
</dbReference>
<dbReference type="InterPro" id="IPR000045">
    <property type="entry name" value="Prepilin_IV_endopep_pep"/>
</dbReference>
<feature type="transmembrane region" description="Helical" evidence="7">
    <location>
        <begin position="213"/>
        <end position="231"/>
    </location>
</feature>
<dbReference type="GO" id="GO:0005886">
    <property type="term" value="C:plasma membrane"/>
    <property type="evidence" value="ECO:0007669"/>
    <property type="project" value="UniProtKB-SubCell"/>
</dbReference>
<evidence type="ECO:0000256" key="1">
    <source>
        <dbReference type="ARBA" id="ARBA00004651"/>
    </source>
</evidence>
<protein>
    <recommendedName>
        <fullName evidence="12">Prepilin peptidase</fullName>
    </recommendedName>
</protein>